<protein>
    <submittedName>
        <fullName evidence="1">ADP-ribosylation/Crystallin J1</fullName>
    </submittedName>
</protein>
<dbReference type="Proteomes" id="UP000013909">
    <property type="component" value="Unassembled WGS sequence"/>
</dbReference>
<sequence length="90" mass="10236">MEAQQFCPICKEEVSYSSRYPKYLCNTCSEQTTDAECRPVVFYNTTLFGQGCQGEYRDTGEPFDGDTCYVQGIRCRAEEFRFGGIVVQAL</sequence>
<evidence type="ECO:0000313" key="1">
    <source>
        <dbReference type="EMBL" id="EON75173.1"/>
    </source>
</evidence>
<accession>R7ZM44</accession>
<proteinExistence type="predicted"/>
<comment type="caution">
    <text evidence="1">The sequence shown here is derived from an EMBL/GenBank/DDBJ whole genome shotgun (WGS) entry which is preliminary data.</text>
</comment>
<evidence type="ECO:0000313" key="2">
    <source>
        <dbReference type="Proteomes" id="UP000013909"/>
    </source>
</evidence>
<dbReference type="RefSeq" id="WP_010856457.1">
    <property type="nucleotide sequence ID" value="NZ_AQHR01000110.1"/>
</dbReference>
<gene>
    <name evidence="1" type="ORF">ADIS_4344</name>
</gene>
<reference evidence="1 2" key="1">
    <citation type="submission" date="2013-02" db="EMBL/GenBank/DDBJ databases">
        <title>A novel strain isolated from Lonar lake, Maharashtra, India.</title>
        <authorList>
            <person name="Singh A."/>
        </authorList>
    </citation>
    <scope>NUCLEOTIDE SEQUENCE [LARGE SCALE GENOMIC DNA]</scope>
    <source>
        <strain evidence="1 2">AK24</strain>
    </source>
</reference>
<dbReference type="EMBL" id="AQHR01000110">
    <property type="protein sequence ID" value="EON75173.1"/>
    <property type="molecule type" value="Genomic_DNA"/>
</dbReference>
<keyword evidence="2" id="KW-1185">Reference proteome</keyword>
<dbReference type="OrthoDB" id="839391at2"/>
<name>R7ZM44_9BACT</name>
<dbReference type="STRING" id="1232681.ADIS_4344"/>
<organism evidence="1 2">
    <name type="scientific">Lunatimonas lonarensis</name>
    <dbReference type="NCBI Taxonomy" id="1232681"/>
    <lineage>
        <taxon>Bacteria</taxon>
        <taxon>Pseudomonadati</taxon>
        <taxon>Bacteroidota</taxon>
        <taxon>Cytophagia</taxon>
        <taxon>Cytophagales</taxon>
        <taxon>Cyclobacteriaceae</taxon>
    </lineage>
</organism>
<dbReference type="AlphaFoldDB" id="R7ZM44"/>